<dbReference type="Pfam" id="PF09681">
    <property type="entry name" value="Phage_rep_org_N"/>
    <property type="match status" value="1"/>
</dbReference>
<name>A0A7X3BW49_9FIRM</name>
<dbReference type="InterPro" id="IPR053162">
    <property type="entry name" value="DnaD"/>
</dbReference>
<feature type="domain" description="Phage replisome organiser N-terminal" evidence="2">
    <location>
        <begin position="6"/>
        <end position="124"/>
    </location>
</feature>
<dbReference type="Proteomes" id="UP000443070">
    <property type="component" value="Unassembled WGS sequence"/>
</dbReference>
<dbReference type="PANTHER" id="PTHR37293">
    <property type="entry name" value="PHAGE REPLICATION PROTEIN-RELATED"/>
    <property type="match status" value="1"/>
</dbReference>
<gene>
    <name evidence="3" type="ORF">GMD11_11510</name>
    <name evidence="4" type="ORF">GMD18_11420</name>
</gene>
<comment type="caution">
    <text evidence="3">The sequence shown here is derived from an EMBL/GenBank/DDBJ whole genome shotgun (WGS) entry which is preliminary data.</text>
</comment>
<dbReference type="RefSeq" id="WP_155164298.1">
    <property type="nucleotide sequence ID" value="NZ_WNBG01000015.1"/>
</dbReference>
<feature type="compositionally biased region" description="Basic and acidic residues" evidence="1">
    <location>
        <begin position="107"/>
        <end position="125"/>
    </location>
</feature>
<sequence length="290" mass="33657">MADVKWIKITTDIFDDEKILLIEGLPSSDEIIVIWFKLLILAGKQNNNGVFLMNERIPYTDEMLATIFRRDINIVRLALKTFEQFGMLELVDNVITIPNWNKHQQLDSYEKKKQQDRVRQQERRAQQKTLALNSQTVNKNSEDEKKSRDSRVTIAGQSRDSRENVAENRGLDKEVDIDKELKEKVKKEKPTKSALDDLLKNWTENAGLIKAFKDFAEMRKSIKKPLTDSGACLVMKKLDSWYCTQEVDVNDANKIKTLESSTLNSWQGVFELKPEQREKTQEEIFKGAMI</sequence>
<dbReference type="Proteomes" id="UP000484547">
    <property type="component" value="Unassembled WGS sequence"/>
</dbReference>
<dbReference type="EMBL" id="WNBM01000013">
    <property type="protein sequence ID" value="MTT76877.1"/>
    <property type="molecule type" value="Genomic_DNA"/>
</dbReference>
<feature type="compositionally biased region" description="Basic and acidic residues" evidence="1">
    <location>
        <begin position="159"/>
        <end position="171"/>
    </location>
</feature>
<dbReference type="NCBIfam" id="TIGR01714">
    <property type="entry name" value="phage_rep_org_N"/>
    <property type="match status" value="1"/>
</dbReference>
<dbReference type="InterPro" id="IPR010056">
    <property type="entry name" value="Phage_rep_org__N"/>
</dbReference>
<evidence type="ECO:0000256" key="1">
    <source>
        <dbReference type="SAM" id="MobiDB-lite"/>
    </source>
</evidence>
<accession>A0A7X3BW49</accession>
<feature type="compositionally biased region" description="Polar residues" evidence="1">
    <location>
        <begin position="127"/>
        <end position="139"/>
    </location>
</feature>
<dbReference type="AlphaFoldDB" id="A0A7X3BW49"/>
<evidence type="ECO:0000259" key="2">
    <source>
        <dbReference type="Pfam" id="PF09681"/>
    </source>
</evidence>
<feature type="region of interest" description="Disordered" evidence="1">
    <location>
        <begin position="107"/>
        <end position="171"/>
    </location>
</feature>
<dbReference type="PANTHER" id="PTHR37293:SF7">
    <property type="entry name" value="HYPOTHETICAL PHAGE PROTEIN"/>
    <property type="match status" value="1"/>
</dbReference>
<proteinExistence type="predicted"/>
<organism evidence="3 6">
    <name type="scientific">Phascolarctobacterium faecium</name>
    <dbReference type="NCBI Taxonomy" id="33025"/>
    <lineage>
        <taxon>Bacteria</taxon>
        <taxon>Bacillati</taxon>
        <taxon>Bacillota</taxon>
        <taxon>Negativicutes</taxon>
        <taxon>Acidaminococcales</taxon>
        <taxon>Acidaminococcaceae</taxon>
        <taxon>Phascolarctobacterium</taxon>
    </lineage>
</organism>
<protein>
    <submittedName>
        <fullName evidence="3">DnaD domain protein</fullName>
    </submittedName>
</protein>
<evidence type="ECO:0000313" key="3">
    <source>
        <dbReference type="EMBL" id="MTT76877.1"/>
    </source>
</evidence>
<evidence type="ECO:0000313" key="5">
    <source>
        <dbReference type="Proteomes" id="UP000443070"/>
    </source>
</evidence>
<dbReference type="OrthoDB" id="3199595at2"/>
<evidence type="ECO:0000313" key="4">
    <source>
        <dbReference type="EMBL" id="MTU04991.1"/>
    </source>
</evidence>
<reference evidence="5 6" key="1">
    <citation type="journal article" date="2019" name="Nat. Med.">
        <title>A library of human gut bacterial isolates paired with longitudinal multiomics data enables mechanistic microbiome research.</title>
        <authorList>
            <person name="Poyet M."/>
            <person name="Groussin M."/>
            <person name="Gibbons S.M."/>
            <person name="Avila-Pacheco J."/>
            <person name="Jiang X."/>
            <person name="Kearney S.M."/>
            <person name="Perrotta A.R."/>
            <person name="Berdy B."/>
            <person name="Zhao S."/>
            <person name="Lieberman T.D."/>
            <person name="Swanson P.K."/>
            <person name="Smith M."/>
            <person name="Roesemann S."/>
            <person name="Alexander J.E."/>
            <person name="Rich S.A."/>
            <person name="Livny J."/>
            <person name="Vlamakis H."/>
            <person name="Clish C."/>
            <person name="Bullock K."/>
            <person name="Deik A."/>
            <person name="Scott J."/>
            <person name="Pierce K.A."/>
            <person name="Xavier R.J."/>
            <person name="Alm E.J."/>
        </authorList>
    </citation>
    <scope>NUCLEOTIDE SEQUENCE [LARGE SCALE GENOMIC DNA]</scope>
    <source>
        <strain evidence="3 6">BIOML-A13</strain>
        <strain evidence="4 5">BIOML-A3</strain>
    </source>
</reference>
<keyword evidence="5" id="KW-1185">Reference proteome</keyword>
<dbReference type="EMBL" id="WNBW01000015">
    <property type="protein sequence ID" value="MTU04991.1"/>
    <property type="molecule type" value="Genomic_DNA"/>
</dbReference>
<evidence type="ECO:0000313" key="6">
    <source>
        <dbReference type="Proteomes" id="UP000484547"/>
    </source>
</evidence>
<feature type="compositionally biased region" description="Basic and acidic residues" evidence="1">
    <location>
        <begin position="140"/>
        <end position="151"/>
    </location>
</feature>